<dbReference type="PANTHER" id="PTHR43833:SF9">
    <property type="entry name" value="POTASSIUM CHANNEL PROTEIN YUGO-RELATED"/>
    <property type="match status" value="1"/>
</dbReference>
<evidence type="ECO:0000256" key="5">
    <source>
        <dbReference type="ARBA" id="ARBA00023065"/>
    </source>
</evidence>
<dbReference type="InterPro" id="IPR003148">
    <property type="entry name" value="RCK_N"/>
</dbReference>
<keyword evidence="6 8" id="KW-0472">Membrane</keyword>
<dbReference type="Pfam" id="PF02254">
    <property type="entry name" value="TrkA_N"/>
    <property type="match status" value="1"/>
</dbReference>
<keyword evidence="2" id="KW-0813">Transport</keyword>
<dbReference type="Gene3D" id="3.40.50.720">
    <property type="entry name" value="NAD(P)-binding Rossmann-like Domain"/>
    <property type="match status" value="1"/>
</dbReference>
<evidence type="ECO:0000259" key="9">
    <source>
        <dbReference type="PROSITE" id="PS51201"/>
    </source>
</evidence>
<sequence length="328" mass="35204">MTDRWLSGGELALKRLRIIGIVLATLTTILVISAAIFYMFERSANPGMSFLDALYWAFITATTIGYGDITPTTLPGKIVAIIVAVAGIAAFTALIGVVADALVDSATRRILGVGSVKKRGHIVVLGWSPLTPVFIRELKSNVPQADIVIVDEKVPLTVDENVQVVRGDPLDRNALEKAAISQARYIVVTELDDSRAVLEVLHARKASKQADIIALVVDDENIEILEQAGANHVVPVTIAAMLAASFIFEPSVPQVIIDLASSTLGKADVIEEDALQFAGMRFSDVLVEAKTRYNKIPIAVRTSNGVVVNPPGNYVIKEGDRLISIVNS</sequence>
<dbReference type="SUPFAM" id="SSF81324">
    <property type="entry name" value="Voltage-gated potassium channels"/>
    <property type="match status" value="1"/>
</dbReference>
<dbReference type="PRINTS" id="PR00169">
    <property type="entry name" value="KCHANNEL"/>
</dbReference>
<dbReference type="GO" id="GO:0005886">
    <property type="term" value="C:plasma membrane"/>
    <property type="evidence" value="ECO:0007669"/>
    <property type="project" value="UniProtKB-SubCell"/>
</dbReference>
<dbReference type="Proteomes" id="UP000196694">
    <property type="component" value="Unassembled WGS sequence"/>
</dbReference>
<dbReference type="EMBL" id="CP013011">
    <property type="protein sequence ID" value="ALL00202.1"/>
    <property type="molecule type" value="Genomic_DNA"/>
</dbReference>
<dbReference type="PANTHER" id="PTHR43833">
    <property type="entry name" value="POTASSIUM CHANNEL PROTEIN 2-RELATED-RELATED"/>
    <property type="match status" value="1"/>
</dbReference>
<feature type="transmembrane region" description="Helical" evidence="8">
    <location>
        <begin position="16"/>
        <end position="40"/>
    </location>
</feature>
<dbReference type="Proteomes" id="UP000058613">
    <property type="component" value="Chromosome"/>
</dbReference>
<dbReference type="Pfam" id="PF07885">
    <property type="entry name" value="Ion_trans_2"/>
    <property type="match status" value="1"/>
</dbReference>
<dbReference type="GO" id="GO:0005267">
    <property type="term" value="F:potassium channel activity"/>
    <property type="evidence" value="ECO:0007669"/>
    <property type="project" value="InterPro"/>
</dbReference>
<evidence type="ECO:0000313" key="12">
    <source>
        <dbReference type="Proteomes" id="UP000058613"/>
    </source>
</evidence>
<keyword evidence="13" id="KW-1185">Reference proteome</keyword>
<evidence type="ECO:0000313" key="13">
    <source>
        <dbReference type="Proteomes" id="UP000196694"/>
    </source>
</evidence>
<dbReference type="GeneID" id="26098478"/>
<dbReference type="KEGG" id="pdl:Pyrde_0152"/>
<name>A0A0P0N0W0_9CREN</name>
<evidence type="ECO:0000313" key="11">
    <source>
        <dbReference type="EMBL" id="OWJ54286.1"/>
    </source>
</evidence>
<dbReference type="InterPro" id="IPR003280">
    <property type="entry name" value="2pore_dom_K_chnl"/>
</dbReference>
<evidence type="ECO:0000256" key="3">
    <source>
        <dbReference type="ARBA" id="ARBA00022692"/>
    </source>
</evidence>
<keyword evidence="5" id="KW-0406">Ion transport</keyword>
<evidence type="ECO:0000256" key="8">
    <source>
        <dbReference type="SAM" id="Phobius"/>
    </source>
</evidence>
<comment type="subcellular location">
    <subcellularLocation>
        <location evidence="1">Cell membrane</location>
        <topology evidence="1">Multi-pass membrane protein</topology>
    </subcellularLocation>
</comment>
<dbReference type="InterPro" id="IPR050721">
    <property type="entry name" value="Trk_Ktr_HKT_K-transport"/>
</dbReference>
<evidence type="ECO:0000256" key="2">
    <source>
        <dbReference type="ARBA" id="ARBA00022448"/>
    </source>
</evidence>
<dbReference type="InterPro" id="IPR013099">
    <property type="entry name" value="K_chnl_dom"/>
</dbReference>
<feature type="transmembrane region" description="Helical" evidence="8">
    <location>
        <begin position="47"/>
        <end position="66"/>
    </location>
</feature>
<keyword evidence="3 8" id="KW-0812">Transmembrane</keyword>
<dbReference type="SUPFAM" id="SSF51735">
    <property type="entry name" value="NAD(P)-binding Rossmann-fold domains"/>
    <property type="match status" value="1"/>
</dbReference>
<dbReference type="EMBL" id="NCQP01000006">
    <property type="protein sequence ID" value="OWJ54286.1"/>
    <property type="molecule type" value="Genomic_DNA"/>
</dbReference>
<reference evidence="11 13" key="2">
    <citation type="submission" date="2017-05" db="EMBL/GenBank/DDBJ databases">
        <title>The draft genome of the hyperthermophilic archaeon 'Pyrodictium delaneyi strain Hulk', an iron and nitrate reducer, reveals the capacity for sulfate reduction.</title>
        <authorList>
            <person name="Demey L.M."/>
            <person name="Miller C."/>
            <person name="Manzella M."/>
            <person name="Reguera G."/>
            <person name="Kashefi K."/>
        </authorList>
    </citation>
    <scope>NUCLEOTIDE SEQUENCE [LARGE SCALE GENOMIC DNA]</scope>
    <source>
        <strain evidence="11 13">Hulk</strain>
    </source>
</reference>
<dbReference type="InterPro" id="IPR036291">
    <property type="entry name" value="NAD(P)-bd_dom_sf"/>
</dbReference>
<dbReference type="OrthoDB" id="43518at2157"/>
<proteinExistence type="predicted"/>
<gene>
    <name evidence="11" type="ORF">Pdsh_07310</name>
    <name evidence="10" type="ORF">Pyrde_0152</name>
</gene>
<keyword evidence="4 8" id="KW-1133">Transmembrane helix</keyword>
<evidence type="ECO:0000256" key="6">
    <source>
        <dbReference type="ARBA" id="ARBA00023136"/>
    </source>
</evidence>
<evidence type="ECO:0000256" key="7">
    <source>
        <dbReference type="ARBA" id="ARBA00023303"/>
    </source>
</evidence>
<organism evidence="10 12">
    <name type="scientific">Pyrodictium delaneyi</name>
    <dbReference type="NCBI Taxonomy" id="1273541"/>
    <lineage>
        <taxon>Archaea</taxon>
        <taxon>Thermoproteota</taxon>
        <taxon>Thermoprotei</taxon>
        <taxon>Desulfurococcales</taxon>
        <taxon>Pyrodictiaceae</taxon>
        <taxon>Pyrodictium</taxon>
    </lineage>
</organism>
<dbReference type="RefSeq" id="WP_055407379.1">
    <property type="nucleotide sequence ID" value="NZ_CP013011.1"/>
</dbReference>
<feature type="domain" description="RCK N-terminal" evidence="9">
    <location>
        <begin position="119"/>
        <end position="235"/>
    </location>
</feature>
<evidence type="ECO:0000313" key="10">
    <source>
        <dbReference type="EMBL" id="ALL00202.1"/>
    </source>
</evidence>
<dbReference type="PRINTS" id="PR01333">
    <property type="entry name" value="2POREKCHANEL"/>
</dbReference>
<feature type="transmembrane region" description="Helical" evidence="8">
    <location>
        <begin position="78"/>
        <end position="103"/>
    </location>
</feature>
<evidence type="ECO:0000256" key="4">
    <source>
        <dbReference type="ARBA" id="ARBA00022989"/>
    </source>
</evidence>
<keyword evidence="7" id="KW-0407">Ion channel</keyword>
<reference evidence="10 12" key="1">
    <citation type="submission" date="2015-10" db="EMBL/GenBank/DDBJ databases">
        <title>Complete genome sequence of hyperthermophilic archaeon Pyrodictium delaneyi Su06.</title>
        <authorList>
            <person name="Jung J.-H."/>
            <person name="Lin J."/>
            <person name="Holden J.F."/>
            <person name="Park C.-S."/>
        </authorList>
    </citation>
    <scope>NUCLEOTIDE SEQUENCE [LARGE SCALE GENOMIC DNA]</scope>
    <source>
        <strain evidence="10 12">Su06</strain>
    </source>
</reference>
<dbReference type="Gene3D" id="1.10.287.70">
    <property type="match status" value="1"/>
</dbReference>
<dbReference type="STRING" id="1273541.Pyrde_0152"/>
<protein>
    <submittedName>
        <fullName evidence="10">K+ transport systems, NAD-binding component</fullName>
    </submittedName>
</protein>
<dbReference type="PROSITE" id="PS51201">
    <property type="entry name" value="RCK_N"/>
    <property type="match status" value="1"/>
</dbReference>
<evidence type="ECO:0000256" key="1">
    <source>
        <dbReference type="ARBA" id="ARBA00004651"/>
    </source>
</evidence>
<accession>A0A0P0N0W0</accession>
<dbReference type="AlphaFoldDB" id="A0A0P0N0W0"/>